<evidence type="ECO:0000256" key="3">
    <source>
        <dbReference type="ARBA" id="ARBA00038149"/>
    </source>
</evidence>
<dbReference type="PROSITE" id="PS50188">
    <property type="entry name" value="B302_SPRY"/>
    <property type="match status" value="1"/>
</dbReference>
<dbReference type="EMBL" id="MPUK01000014">
    <property type="protein sequence ID" value="ONH65058.1"/>
    <property type="molecule type" value="Genomic_DNA"/>
</dbReference>
<reference evidence="6" key="1">
    <citation type="journal article" date="2017" name="Genome Announc.">
        <title>Genome sequences of Cyberlindnera fabianii 65, Pichia kudriavzevii 129, and Saccharomyces cerevisiae 131 isolated from fermented masau fruits in Zimbabwe.</title>
        <authorList>
            <person name="van Rijswijck I.M.H."/>
            <person name="Derks M.F.L."/>
            <person name="Abee T."/>
            <person name="de Ridder D."/>
            <person name="Smid E.J."/>
        </authorList>
    </citation>
    <scope>NUCLEOTIDE SEQUENCE [LARGE SCALE GENOMIC DNA]</scope>
    <source>
        <strain evidence="6">65</strain>
    </source>
</reference>
<comment type="subcellular location">
    <subcellularLocation>
        <location evidence="1">Nucleus</location>
    </subcellularLocation>
</comment>
<comment type="similarity">
    <text evidence="3">Belongs to the cclA family.</text>
</comment>
<dbReference type="InterPro" id="IPR001870">
    <property type="entry name" value="B30.2/SPRY"/>
</dbReference>
<dbReference type="PANTHER" id="PTHR10598:SF0">
    <property type="entry name" value="SET1_ASH2 HISTONE METHYLTRANSFERASE COMPLEX SUBUNIT ASH2"/>
    <property type="match status" value="1"/>
</dbReference>
<dbReference type="GO" id="GO:0048188">
    <property type="term" value="C:Set1C/COMPASS complex"/>
    <property type="evidence" value="ECO:0007669"/>
    <property type="project" value="InterPro"/>
</dbReference>
<evidence type="ECO:0000313" key="6">
    <source>
        <dbReference type="Proteomes" id="UP000189513"/>
    </source>
</evidence>
<dbReference type="InterPro" id="IPR043136">
    <property type="entry name" value="B30.2/SPRY_sf"/>
</dbReference>
<dbReference type="GO" id="GO:0000976">
    <property type="term" value="F:transcription cis-regulatory region binding"/>
    <property type="evidence" value="ECO:0007669"/>
    <property type="project" value="TreeGrafter"/>
</dbReference>
<dbReference type="InterPro" id="IPR013320">
    <property type="entry name" value="ConA-like_dom_sf"/>
</dbReference>
<dbReference type="InterPro" id="IPR037353">
    <property type="entry name" value="ASH2"/>
</dbReference>
<dbReference type="AlphaFoldDB" id="A0A1V2KZI1"/>
<dbReference type="VEuPathDB" id="FungiDB:BON22_5127"/>
<feature type="domain" description="B30.2/SPRY" evidence="4">
    <location>
        <begin position="85"/>
        <end position="270"/>
    </location>
</feature>
<dbReference type="Proteomes" id="UP000189513">
    <property type="component" value="Unassembled WGS sequence"/>
</dbReference>
<dbReference type="Gene3D" id="2.60.120.920">
    <property type="match status" value="1"/>
</dbReference>
<gene>
    <name evidence="5" type="ORF">BON22_5127</name>
</gene>
<evidence type="ECO:0000256" key="2">
    <source>
        <dbReference type="ARBA" id="ARBA00023242"/>
    </source>
</evidence>
<name>A0A1V2KZI1_CYBFA</name>
<keyword evidence="6" id="KW-1185">Reference proteome</keyword>
<dbReference type="OMA" id="RINFEDM"/>
<dbReference type="CDD" id="cd12872">
    <property type="entry name" value="SPRY_Ash2"/>
    <property type="match status" value="1"/>
</dbReference>
<sequence length="396" mass="44306">MDSVIPQKRPLDSTTPTPAHTYLTRAKTEVSEQGTPITKTSNATVNKFAPVIAYRTIDFEPDARFSNIDDIPLNTRRGFQYAPCAPSSLLPVLKFASTDAPPYRAALNVFDRSAATELLDDFSAVTTRDGWVSARANVGIREGNVYLEFIVKQSDSSRHVRLGLTRREASIEAPVGYDGYGYGLRDIHGNTVHLSRPREFEGLQEGFHAGDVIGLLVELPIEDKLQDVVREQIAIRYRQHSFFEKLDYIPTKEMDHYLNPVTVFGEKAVRDTNRWKPETLKGSKVTVYKNGKLAGIAFEDLYSFLPPNSELKTGHPESKFLNNGTLGYYPTISVFRGGVAELNAGPEFVNKPEDLPPNTQSIQEVYESHIADDIVWDIIDEIEAESISDPTFESFI</sequence>
<protein>
    <submittedName>
        <fullName evidence="5">Set1 complex component ash2</fullName>
    </submittedName>
</protein>
<accession>A0A1V2KZI1</accession>
<dbReference type="InterPro" id="IPR003877">
    <property type="entry name" value="SPRY_dom"/>
</dbReference>
<evidence type="ECO:0000313" key="5">
    <source>
        <dbReference type="EMBL" id="ONH65058.1"/>
    </source>
</evidence>
<dbReference type="PANTHER" id="PTHR10598">
    <property type="entry name" value="SET1/ASH2 HISTONE METHYLTRANSFERASE COMPLEX SUBUNIT ASH2"/>
    <property type="match status" value="1"/>
</dbReference>
<organism evidence="5 6">
    <name type="scientific">Cyberlindnera fabianii</name>
    <name type="common">Yeast</name>
    <name type="synonym">Hansenula fabianii</name>
    <dbReference type="NCBI Taxonomy" id="36022"/>
    <lineage>
        <taxon>Eukaryota</taxon>
        <taxon>Fungi</taxon>
        <taxon>Dikarya</taxon>
        <taxon>Ascomycota</taxon>
        <taxon>Saccharomycotina</taxon>
        <taxon>Saccharomycetes</taxon>
        <taxon>Phaffomycetales</taxon>
        <taxon>Phaffomycetaceae</taxon>
        <taxon>Cyberlindnera</taxon>
    </lineage>
</organism>
<comment type="caution">
    <text evidence="5">The sequence shown here is derived from an EMBL/GenBank/DDBJ whole genome shotgun (WGS) entry which is preliminary data.</text>
</comment>
<proteinExistence type="inferred from homology"/>
<dbReference type="SMART" id="SM00449">
    <property type="entry name" value="SPRY"/>
    <property type="match status" value="1"/>
</dbReference>
<keyword evidence="2" id="KW-0539">Nucleus</keyword>
<evidence type="ECO:0000256" key="1">
    <source>
        <dbReference type="ARBA" id="ARBA00004123"/>
    </source>
</evidence>
<evidence type="ECO:0000259" key="4">
    <source>
        <dbReference type="PROSITE" id="PS50188"/>
    </source>
</evidence>
<dbReference type="SUPFAM" id="SSF49899">
    <property type="entry name" value="Concanavalin A-like lectins/glucanases"/>
    <property type="match status" value="1"/>
</dbReference>
<dbReference type="STRING" id="36022.A0A1V2KZI1"/>